<feature type="region of interest" description="Disordered" evidence="1">
    <location>
        <begin position="1"/>
        <end position="31"/>
    </location>
</feature>
<reference evidence="2 3" key="1">
    <citation type="submission" date="2017-07" db="EMBL/GenBank/DDBJ databases">
        <authorList>
            <person name="Talla V."/>
            <person name="Backstrom N."/>
        </authorList>
    </citation>
    <scope>NUCLEOTIDE SEQUENCE [LARGE SCALE GENOMIC DNA]</scope>
</reference>
<dbReference type="AlphaFoldDB" id="A0A5E4Q819"/>
<name>A0A5E4Q819_9NEOP</name>
<organism evidence="2 3">
    <name type="scientific">Leptidea sinapis</name>
    <dbReference type="NCBI Taxonomy" id="189913"/>
    <lineage>
        <taxon>Eukaryota</taxon>
        <taxon>Metazoa</taxon>
        <taxon>Ecdysozoa</taxon>
        <taxon>Arthropoda</taxon>
        <taxon>Hexapoda</taxon>
        <taxon>Insecta</taxon>
        <taxon>Pterygota</taxon>
        <taxon>Neoptera</taxon>
        <taxon>Endopterygota</taxon>
        <taxon>Lepidoptera</taxon>
        <taxon>Glossata</taxon>
        <taxon>Ditrysia</taxon>
        <taxon>Papilionoidea</taxon>
        <taxon>Pieridae</taxon>
        <taxon>Dismorphiinae</taxon>
        <taxon>Leptidea</taxon>
    </lineage>
</organism>
<proteinExistence type="predicted"/>
<evidence type="ECO:0000256" key="1">
    <source>
        <dbReference type="SAM" id="MobiDB-lite"/>
    </source>
</evidence>
<sequence>MCTPIATPEHRNTMQVPGGNGTQNSQDNNEWTIVQRRKTKYRFSGSRGKAALEANNKFRAADIKVPLFITNVDKVTTSSDITEYIMSKIHTKVFILFSMT</sequence>
<protein>
    <submittedName>
        <fullName evidence="2">Uncharacterized protein</fullName>
    </submittedName>
</protein>
<accession>A0A5E4Q819</accession>
<gene>
    <name evidence="2" type="ORF">LSINAPIS_LOCUS5846</name>
</gene>
<evidence type="ECO:0000313" key="2">
    <source>
        <dbReference type="EMBL" id="VVC93716.1"/>
    </source>
</evidence>
<dbReference type="Proteomes" id="UP000324832">
    <property type="component" value="Unassembled WGS sequence"/>
</dbReference>
<keyword evidence="3" id="KW-1185">Reference proteome</keyword>
<feature type="compositionally biased region" description="Polar residues" evidence="1">
    <location>
        <begin position="22"/>
        <end position="31"/>
    </location>
</feature>
<dbReference type="EMBL" id="FZQP02001759">
    <property type="protein sequence ID" value="VVC93716.1"/>
    <property type="molecule type" value="Genomic_DNA"/>
</dbReference>
<evidence type="ECO:0000313" key="3">
    <source>
        <dbReference type="Proteomes" id="UP000324832"/>
    </source>
</evidence>